<keyword evidence="3" id="KW-1003">Cell membrane</keyword>
<dbReference type="PANTHER" id="PTHR43663">
    <property type="entry name" value="CHROMATE TRANSPORT PROTEIN-RELATED"/>
    <property type="match status" value="1"/>
</dbReference>
<evidence type="ECO:0000313" key="8">
    <source>
        <dbReference type="EMBL" id="RKD30877.1"/>
    </source>
</evidence>
<comment type="subcellular location">
    <subcellularLocation>
        <location evidence="1">Cell membrane</location>
        <topology evidence="1">Multi-pass membrane protein</topology>
    </subcellularLocation>
</comment>
<evidence type="ECO:0000256" key="1">
    <source>
        <dbReference type="ARBA" id="ARBA00004651"/>
    </source>
</evidence>
<feature type="transmembrane region" description="Helical" evidence="7">
    <location>
        <begin position="117"/>
        <end position="134"/>
    </location>
</feature>
<dbReference type="OrthoDB" id="9788907at2"/>
<evidence type="ECO:0000256" key="7">
    <source>
        <dbReference type="SAM" id="Phobius"/>
    </source>
</evidence>
<keyword evidence="6 7" id="KW-0472">Membrane</keyword>
<dbReference type="EMBL" id="MCIB01000028">
    <property type="protein sequence ID" value="RKD30877.1"/>
    <property type="molecule type" value="Genomic_DNA"/>
</dbReference>
<dbReference type="AlphaFoldDB" id="A0A419T034"/>
<keyword evidence="9" id="KW-1185">Reference proteome</keyword>
<reference evidence="8 9" key="1">
    <citation type="submission" date="2016-08" db="EMBL/GenBank/DDBJ databases">
        <title>Novel Firmicutes and Novel Genomes.</title>
        <authorList>
            <person name="Poppleton D.I."/>
            <person name="Gribaldo S."/>
        </authorList>
    </citation>
    <scope>NUCLEOTIDE SEQUENCE [LARGE SCALE GENOMIC DNA]</scope>
    <source>
        <strain evidence="8 9">CTT3</strain>
    </source>
</reference>
<evidence type="ECO:0000256" key="2">
    <source>
        <dbReference type="ARBA" id="ARBA00005262"/>
    </source>
</evidence>
<dbReference type="InterPro" id="IPR003370">
    <property type="entry name" value="Chromate_transpt"/>
</dbReference>
<feature type="transmembrane region" description="Helical" evidence="7">
    <location>
        <begin position="6"/>
        <end position="25"/>
    </location>
</feature>
<dbReference type="Pfam" id="PF02417">
    <property type="entry name" value="Chromate_transp"/>
    <property type="match status" value="1"/>
</dbReference>
<dbReference type="Proteomes" id="UP000284177">
    <property type="component" value="Unassembled WGS sequence"/>
</dbReference>
<feature type="transmembrane region" description="Helical" evidence="7">
    <location>
        <begin position="73"/>
        <end position="97"/>
    </location>
</feature>
<evidence type="ECO:0000256" key="6">
    <source>
        <dbReference type="ARBA" id="ARBA00023136"/>
    </source>
</evidence>
<evidence type="ECO:0000256" key="4">
    <source>
        <dbReference type="ARBA" id="ARBA00022692"/>
    </source>
</evidence>
<protein>
    <submittedName>
        <fullName evidence="8">Chromate transporter</fullName>
    </submittedName>
</protein>
<comment type="similarity">
    <text evidence="2">Belongs to the chromate ion transporter (CHR) (TC 2.A.51) family.</text>
</comment>
<evidence type="ECO:0000256" key="5">
    <source>
        <dbReference type="ARBA" id="ARBA00022989"/>
    </source>
</evidence>
<comment type="caution">
    <text evidence="8">The sequence shown here is derived from an EMBL/GenBank/DDBJ whole genome shotgun (WGS) entry which is preliminary data.</text>
</comment>
<evidence type="ECO:0000313" key="9">
    <source>
        <dbReference type="Proteomes" id="UP000284177"/>
    </source>
</evidence>
<dbReference type="InterPro" id="IPR052518">
    <property type="entry name" value="CHR_Transporter"/>
</dbReference>
<sequence length="172" mass="18788">MILLKLFLSFFKIGAFSFGGGYAMLPLIQEEVIEKNNWLTSNEFIDILAISQITPGPIAINSATFLGYRISGVLGSIVATIAVVIPSLIIILLIAHFLNKFKESKYVEWTFKGVRPVVIGLIASAGIFVAKDAIIDIKSLFIACGVFYIINFRRVHPILALIIAGIIGGILY</sequence>
<evidence type="ECO:0000256" key="3">
    <source>
        <dbReference type="ARBA" id="ARBA00022475"/>
    </source>
</evidence>
<dbReference type="GO" id="GO:0005886">
    <property type="term" value="C:plasma membrane"/>
    <property type="evidence" value="ECO:0007669"/>
    <property type="project" value="UniProtKB-SubCell"/>
</dbReference>
<keyword evidence="5 7" id="KW-1133">Transmembrane helix</keyword>
<name>A0A419T034_9FIRM</name>
<feature type="transmembrane region" description="Helical" evidence="7">
    <location>
        <begin position="155"/>
        <end position="171"/>
    </location>
</feature>
<accession>A0A419T034</accession>
<keyword evidence="4 7" id="KW-0812">Transmembrane</keyword>
<gene>
    <name evidence="8" type="ORF">BET03_13210</name>
</gene>
<proteinExistence type="inferred from homology"/>
<dbReference type="GO" id="GO:0015109">
    <property type="term" value="F:chromate transmembrane transporter activity"/>
    <property type="evidence" value="ECO:0007669"/>
    <property type="project" value="InterPro"/>
</dbReference>
<dbReference type="PANTHER" id="PTHR43663:SF1">
    <property type="entry name" value="CHROMATE TRANSPORTER"/>
    <property type="match status" value="1"/>
</dbReference>
<dbReference type="RefSeq" id="WP_120169859.1">
    <property type="nucleotide sequence ID" value="NZ_MCIB01000028.1"/>
</dbReference>
<organism evidence="8 9">
    <name type="scientific">Thermohalobacter berrensis</name>
    <dbReference type="NCBI Taxonomy" id="99594"/>
    <lineage>
        <taxon>Bacteria</taxon>
        <taxon>Bacillati</taxon>
        <taxon>Bacillota</taxon>
        <taxon>Tissierellia</taxon>
        <taxon>Tissierellales</taxon>
        <taxon>Thermohalobacteraceae</taxon>
        <taxon>Thermohalobacter</taxon>
    </lineage>
</organism>